<evidence type="ECO:0000313" key="7">
    <source>
        <dbReference type="EMBL" id="KAK8033735.1"/>
    </source>
</evidence>
<keyword evidence="3" id="KW-0442">Lipid degradation</keyword>
<dbReference type="Proteomes" id="UP001396898">
    <property type="component" value="Unassembled WGS sequence"/>
</dbReference>
<keyword evidence="2" id="KW-0378">Hydrolase</keyword>
<dbReference type="EC" id="3.1.1.47" evidence="1"/>
<organism evidence="7 8">
    <name type="scientific">Apiospora marii</name>
    <dbReference type="NCBI Taxonomy" id="335849"/>
    <lineage>
        <taxon>Eukaryota</taxon>
        <taxon>Fungi</taxon>
        <taxon>Dikarya</taxon>
        <taxon>Ascomycota</taxon>
        <taxon>Pezizomycotina</taxon>
        <taxon>Sordariomycetes</taxon>
        <taxon>Xylariomycetidae</taxon>
        <taxon>Amphisphaeriales</taxon>
        <taxon>Apiosporaceae</taxon>
        <taxon>Apiospora</taxon>
    </lineage>
</organism>
<evidence type="ECO:0000256" key="2">
    <source>
        <dbReference type="ARBA" id="ARBA00022801"/>
    </source>
</evidence>
<keyword evidence="8" id="KW-1185">Reference proteome</keyword>
<comment type="caution">
    <text evidence="7">The sequence shown here is derived from an EMBL/GenBank/DDBJ whole genome shotgun (WGS) entry which is preliminary data.</text>
</comment>
<protein>
    <recommendedName>
        <fullName evidence="1">1-alkyl-2-acetylglycerophosphocholine esterase</fullName>
        <ecNumber evidence="1">3.1.1.47</ecNumber>
    </recommendedName>
</protein>
<name>A0ABR1SHC1_9PEZI</name>
<accession>A0ABR1SHC1</accession>
<keyword evidence="4" id="KW-0443">Lipid metabolism</keyword>
<feature type="chain" id="PRO_5047442703" description="1-alkyl-2-acetylglycerophosphocholine esterase" evidence="6">
    <location>
        <begin position="20"/>
        <end position="405"/>
    </location>
</feature>
<gene>
    <name evidence="7" type="ORF">PG991_003133</name>
</gene>
<reference evidence="7 8" key="1">
    <citation type="submission" date="2023-01" db="EMBL/GenBank/DDBJ databases">
        <title>Analysis of 21 Apiospora genomes using comparative genomics revels a genus with tremendous synthesis potential of carbohydrate active enzymes and secondary metabolites.</title>
        <authorList>
            <person name="Sorensen T."/>
        </authorList>
    </citation>
    <scope>NUCLEOTIDE SEQUENCE [LARGE SCALE GENOMIC DNA]</scope>
    <source>
        <strain evidence="7 8">CBS 20057</strain>
    </source>
</reference>
<dbReference type="PANTHER" id="PTHR10272">
    <property type="entry name" value="PLATELET-ACTIVATING FACTOR ACETYLHYDROLASE"/>
    <property type="match status" value="1"/>
</dbReference>
<dbReference type="Gene3D" id="3.40.50.1820">
    <property type="entry name" value="alpha/beta hydrolase"/>
    <property type="match status" value="1"/>
</dbReference>
<dbReference type="SUPFAM" id="SSF53474">
    <property type="entry name" value="alpha/beta-Hydrolases"/>
    <property type="match status" value="1"/>
</dbReference>
<keyword evidence="6" id="KW-0732">Signal</keyword>
<proteinExistence type="predicted"/>
<sequence>MRTLNLCAAVALVWHQAAASNALPPTTGPYHVGLQKHAVPYLNEADPVWPNNISTSFLVTVYYPTQQAPAPHDRERPYLDPATAALPSLHHHRLPRPDPRRKPSQLLLLILILLVHLKPTTHPLLRPRRRRPPSECYTALLSDLASHGYAVLALDHAHEQPFVRYPNGTGVYGLPILYPWTEAMALSVQAARVRDALALADYLPTLESKAKVRLNRTHIGIFGHSLGGSSAAATLLADQQQQHDSKNNESSSSSNLAPSFRAGMNIDGTFFGPLSDLHRPFLMLGQEGHGASSDPDAPNDATWPAFASLQKTAYWRWVNLKGTLHHDFSDIGYWKELVPGVRERDGRVGPIGGERLVGVWRAYARVFFDLVLLGRRGLEQQALLDEGVDAEWPEKMWVSGGGTLT</sequence>
<feature type="region of interest" description="Disordered" evidence="5">
    <location>
        <begin position="237"/>
        <end position="258"/>
    </location>
</feature>
<feature type="signal peptide" evidence="6">
    <location>
        <begin position="1"/>
        <end position="19"/>
    </location>
</feature>
<evidence type="ECO:0000256" key="3">
    <source>
        <dbReference type="ARBA" id="ARBA00022963"/>
    </source>
</evidence>
<evidence type="ECO:0000256" key="1">
    <source>
        <dbReference type="ARBA" id="ARBA00013201"/>
    </source>
</evidence>
<evidence type="ECO:0000256" key="6">
    <source>
        <dbReference type="SAM" id="SignalP"/>
    </source>
</evidence>
<evidence type="ECO:0000256" key="4">
    <source>
        <dbReference type="ARBA" id="ARBA00023098"/>
    </source>
</evidence>
<evidence type="ECO:0000313" key="8">
    <source>
        <dbReference type="Proteomes" id="UP001396898"/>
    </source>
</evidence>
<dbReference type="PANTHER" id="PTHR10272:SF14">
    <property type="entry name" value="PAF ACETYLHYDROLASE FAMILY PROTEIN"/>
    <property type="match status" value="1"/>
</dbReference>
<dbReference type="InterPro" id="IPR029058">
    <property type="entry name" value="AB_hydrolase_fold"/>
</dbReference>
<evidence type="ECO:0000256" key="5">
    <source>
        <dbReference type="SAM" id="MobiDB-lite"/>
    </source>
</evidence>
<dbReference type="EMBL" id="JAQQWI010000006">
    <property type="protein sequence ID" value="KAK8033735.1"/>
    <property type="molecule type" value="Genomic_DNA"/>
</dbReference>